<keyword evidence="3" id="KW-0653">Protein transport</keyword>
<dbReference type="Gene3D" id="1.25.10.10">
    <property type="entry name" value="Leucine-rich Repeat Variant"/>
    <property type="match status" value="1"/>
</dbReference>
<keyword evidence="2" id="KW-0813">Transport</keyword>
<evidence type="ECO:0000313" key="6">
    <source>
        <dbReference type="Proteomes" id="UP000447434"/>
    </source>
</evidence>
<comment type="caution">
    <text evidence="5">The sequence shown here is derived from an EMBL/GenBank/DDBJ whole genome shotgun (WGS) entry which is preliminary data.</text>
</comment>
<dbReference type="GO" id="GO:0015031">
    <property type="term" value="P:protein transport"/>
    <property type="evidence" value="ECO:0007669"/>
    <property type="project" value="UniProtKB-KW"/>
</dbReference>
<dbReference type="Proteomes" id="UP000447434">
    <property type="component" value="Chromosome 16"/>
</dbReference>
<evidence type="ECO:0000256" key="2">
    <source>
        <dbReference type="ARBA" id="ARBA00022448"/>
    </source>
</evidence>
<dbReference type="InterPro" id="IPR016024">
    <property type="entry name" value="ARM-type_fold"/>
</dbReference>
<evidence type="ECO:0000256" key="3">
    <source>
        <dbReference type="ARBA" id="ARBA00022927"/>
    </source>
</evidence>
<organism evidence="5 6">
    <name type="scientific">Lupinus albus</name>
    <name type="common">White lupine</name>
    <name type="synonym">Lupinus termis</name>
    <dbReference type="NCBI Taxonomy" id="3870"/>
    <lineage>
        <taxon>Eukaryota</taxon>
        <taxon>Viridiplantae</taxon>
        <taxon>Streptophyta</taxon>
        <taxon>Embryophyta</taxon>
        <taxon>Tracheophyta</taxon>
        <taxon>Spermatophyta</taxon>
        <taxon>Magnoliopsida</taxon>
        <taxon>eudicotyledons</taxon>
        <taxon>Gunneridae</taxon>
        <taxon>Pentapetalae</taxon>
        <taxon>rosids</taxon>
        <taxon>fabids</taxon>
        <taxon>Fabales</taxon>
        <taxon>Fabaceae</taxon>
        <taxon>Papilionoideae</taxon>
        <taxon>50 kb inversion clade</taxon>
        <taxon>genistoids sensu lato</taxon>
        <taxon>core genistoids</taxon>
        <taxon>Genisteae</taxon>
        <taxon>Lupinus</taxon>
    </lineage>
</organism>
<reference evidence="6" key="1">
    <citation type="journal article" date="2020" name="Nat. Commun.">
        <title>Genome sequence of the cluster root forming white lupin.</title>
        <authorList>
            <person name="Hufnagel B."/>
            <person name="Marques A."/>
            <person name="Soriano A."/>
            <person name="Marques L."/>
            <person name="Divol F."/>
            <person name="Doumas P."/>
            <person name="Sallet E."/>
            <person name="Mancinotti D."/>
            <person name="Carrere S."/>
            <person name="Marande W."/>
            <person name="Arribat S."/>
            <person name="Keller J."/>
            <person name="Huneau C."/>
            <person name="Blein T."/>
            <person name="Aime D."/>
            <person name="Laguerre M."/>
            <person name="Taylor J."/>
            <person name="Schubert V."/>
            <person name="Nelson M."/>
            <person name="Geu-Flores F."/>
            <person name="Crespi M."/>
            <person name="Gallardo-Guerrero K."/>
            <person name="Delaux P.-M."/>
            <person name="Salse J."/>
            <person name="Berges H."/>
            <person name="Guyot R."/>
            <person name="Gouzy J."/>
            <person name="Peret B."/>
        </authorList>
    </citation>
    <scope>NUCLEOTIDE SEQUENCE [LARGE SCALE GENOMIC DNA]</scope>
    <source>
        <strain evidence="6">cv. Amiga</strain>
    </source>
</reference>
<keyword evidence="6" id="KW-1185">Reference proteome</keyword>
<dbReference type="SUPFAM" id="SSF48371">
    <property type="entry name" value="ARM repeat"/>
    <property type="match status" value="1"/>
</dbReference>
<dbReference type="GO" id="GO:0005737">
    <property type="term" value="C:cytoplasm"/>
    <property type="evidence" value="ECO:0007669"/>
    <property type="project" value="UniProtKB-ARBA"/>
</dbReference>
<evidence type="ECO:0000256" key="4">
    <source>
        <dbReference type="ARBA" id="ARBA00023136"/>
    </source>
</evidence>
<dbReference type="GO" id="GO:0012505">
    <property type="term" value="C:endomembrane system"/>
    <property type="evidence" value="ECO:0007669"/>
    <property type="project" value="UniProtKB-SubCell"/>
</dbReference>
<dbReference type="PANTHER" id="PTHR22780">
    <property type="entry name" value="ADAPTIN, ALPHA/GAMMA/EPSILON"/>
    <property type="match status" value="1"/>
</dbReference>
<dbReference type="InterPro" id="IPR011989">
    <property type="entry name" value="ARM-like"/>
</dbReference>
<proteinExistence type="predicted"/>
<evidence type="ECO:0000313" key="5">
    <source>
        <dbReference type="EMBL" id="KAE9596852.1"/>
    </source>
</evidence>
<dbReference type="OrthoDB" id="29308at2759"/>
<dbReference type="InterPro" id="IPR050840">
    <property type="entry name" value="Adaptor_Complx_Large_Subunit"/>
</dbReference>
<name>A0A6A4P599_LUPAL</name>
<gene>
    <name evidence="5" type="ORF">Lalb_Chr16g0380431</name>
</gene>
<dbReference type="EMBL" id="WOCE01000016">
    <property type="protein sequence ID" value="KAE9596852.1"/>
    <property type="molecule type" value="Genomic_DNA"/>
</dbReference>
<sequence>MRFWLKYKHKFLDLIKSIGECRSKSEEDRIVLHEIQTLKTRLTRKIKEYIIRLLYGELLGHDASFGYIHAVKITHHDAIQLKRSGYLAITIPPRQQLPHSVMFHLLCYFHIHVPF</sequence>
<accession>A0A6A4P599</accession>
<dbReference type="AlphaFoldDB" id="A0A6A4P599"/>
<evidence type="ECO:0000256" key="1">
    <source>
        <dbReference type="ARBA" id="ARBA00004308"/>
    </source>
</evidence>
<protein>
    <submittedName>
        <fullName evidence="5">Uncharacterized protein</fullName>
    </submittedName>
</protein>
<keyword evidence="4" id="KW-0472">Membrane</keyword>
<comment type="subcellular location">
    <subcellularLocation>
        <location evidence="1">Endomembrane system</location>
    </subcellularLocation>
</comment>